<dbReference type="InterPro" id="IPR052337">
    <property type="entry name" value="SAT4-like"/>
</dbReference>
<protein>
    <recommendedName>
        <fullName evidence="8">Rhodopsin domain-containing protein</fullName>
    </recommendedName>
</protein>
<evidence type="ECO:0000256" key="5">
    <source>
        <dbReference type="ARBA" id="ARBA00038359"/>
    </source>
</evidence>
<reference evidence="9" key="1">
    <citation type="submission" date="2021-12" db="EMBL/GenBank/DDBJ databases">
        <authorList>
            <person name="Zaccaron A."/>
            <person name="Stergiopoulos I."/>
        </authorList>
    </citation>
    <scope>NUCLEOTIDE SEQUENCE</scope>
    <source>
        <strain evidence="9">Race5_Kim</strain>
    </source>
</reference>
<feature type="domain" description="Rhodopsin" evidence="8">
    <location>
        <begin position="51"/>
        <end position="289"/>
    </location>
</feature>
<keyword evidence="4 7" id="KW-0472">Membrane</keyword>
<dbReference type="Pfam" id="PF20684">
    <property type="entry name" value="Fung_rhodopsin"/>
    <property type="match status" value="1"/>
</dbReference>
<evidence type="ECO:0000259" key="8">
    <source>
        <dbReference type="Pfam" id="PF20684"/>
    </source>
</evidence>
<keyword evidence="2 7" id="KW-0812">Transmembrane</keyword>
<gene>
    <name evidence="9" type="ORF">CLAFUR5_04190</name>
</gene>
<dbReference type="PANTHER" id="PTHR33048:SF47">
    <property type="entry name" value="INTEGRAL MEMBRANE PROTEIN-RELATED"/>
    <property type="match status" value="1"/>
</dbReference>
<dbReference type="OrthoDB" id="444631at2759"/>
<keyword evidence="10" id="KW-1185">Reference proteome</keyword>
<evidence type="ECO:0000313" key="9">
    <source>
        <dbReference type="EMBL" id="UJO16488.1"/>
    </source>
</evidence>
<feature type="transmembrane region" description="Helical" evidence="7">
    <location>
        <begin position="109"/>
        <end position="128"/>
    </location>
</feature>
<evidence type="ECO:0000256" key="6">
    <source>
        <dbReference type="SAM" id="MobiDB-lite"/>
    </source>
</evidence>
<evidence type="ECO:0000256" key="2">
    <source>
        <dbReference type="ARBA" id="ARBA00022692"/>
    </source>
</evidence>
<feature type="transmembrane region" description="Helical" evidence="7">
    <location>
        <begin position="264"/>
        <end position="285"/>
    </location>
</feature>
<proteinExistence type="inferred from homology"/>
<feature type="transmembrane region" description="Helical" evidence="7">
    <location>
        <begin position="66"/>
        <end position="89"/>
    </location>
</feature>
<dbReference type="Proteomes" id="UP000756132">
    <property type="component" value="Chromosome 4"/>
</dbReference>
<keyword evidence="3 7" id="KW-1133">Transmembrane helix</keyword>
<evidence type="ECO:0000256" key="3">
    <source>
        <dbReference type="ARBA" id="ARBA00022989"/>
    </source>
</evidence>
<dbReference type="RefSeq" id="XP_047760854.1">
    <property type="nucleotide sequence ID" value="XM_047903338.1"/>
</dbReference>
<evidence type="ECO:0000256" key="7">
    <source>
        <dbReference type="SAM" id="Phobius"/>
    </source>
</evidence>
<dbReference type="EMBL" id="CP090166">
    <property type="protein sequence ID" value="UJO16488.1"/>
    <property type="molecule type" value="Genomic_DNA"/>
</dbReference>
<organism evidence="9 10">
    <name type="scientific">Passalora fulva</name>
    <name type="common">Tomato leaf mold</name>
    <name type="synonym">Cladosporium fulvum</name>
    <dbReference type="NCBI Taxonomy" id="5499"/>
    <lineage>
        <taxon>Eukaryota</taxon>
        <taxon>Fungi</taxon>
        <taxon>Dikarya</taxon>
        <taxon>Ascomycota</taxon>
        <taxon>Pezizomycotina</taxon>
        <taxon>Dothideomycetes</taxon>
        <taxon>Dothideomycetidae</taxon>
        <taxon>Mycosphaerellales</taxon>
        <taxon>Mycosphaerellaceae</taxon>
        <taxon>Fulvia</taxon>
    </lineage>
</organism>
<dbReference type="GeneID" id="71984068"/>
<dbReference type="GO" id="GO:0016020">
    <property type="term" value="C:membrane"/>
    <property type="evidence" value="ECO:0007669"/>
    <property type="project" value="UniProtKB-SubCell"/>
</dbReference>
<feature type="compositionally biased region" description="Basic and acidic residues" evidence="6">
    <location>
        <begin position="360"/>
        <end position="370"/>
    </location>
</feature>
<comment type="similarity">
    <text evidence="5">Belongs to the SAT4 family.</text>
</comment>
<feature type="transmembrane region" description="Helical" evidence="7">
    <location>
        <begin position="191"/>
        <end position="214"/>
    </location>
</feature>
<dbReference type="PANTHER" id="PTHR33048">
    <property type="entry name" value="PTH11-LIKE INTEGRAL MEMBRANE PROTEIN (AFU_ORTHOLOGUE AFUA_5G11245)"/>
    <property type="match status" value="1"/>
</dbReference>
<feature type="transmembrane region" description="Helical" evidence="7">
    <location>
        <begin position="149"/>
        <end position="171"/>
    </location>
</feature>
<evidence type="ECO:0000313" key="10">
    <source>
        <dbReference type="Proteomes" id="UP000756132"/>
    </source>
</evidence>
<accession>A0A9Q8LFJ8</accession>
<evidence type="ECO:0000256" key="1">
    <source>
        <dbReference type="ARBA" id="ARBA00004141"/>
    </source>
</evidence>
<name>A0A9Q8LFJ8_PASFU</name>
<dbReference type="KEGG" id="ffu:CLAFUR5_04190"/>
<dbReference type="AlphaFoldDB" id="A0A9Q8LFJ8"/>
<evidence type="ECO:0000256" key="4">
    <source>
        <dbReference type="ARBA" id="ARBA00023136"/>
    </source>
</evidence>
<comment type="subcellular location">
    <subcellularLocation>
        <location evidence="1">Membrane</location>
        <topology evidence="1">Multi-pass membrane protein</topology>
    </subcellularLocation>
</comment>
<feature type="transmembrane region" description="Helical" evidence="7">
    <location>
        <begin position="33"/>
        <end position="54"/>
    </location>
</feature>
<feature type="transmembrane region" description="Helical" evidence="7">
    <location>
        <begin position="226"/>
        <end position="244"/>
    </location>
</feature>
<feature type="region of interest" description="Disordered" evidence="6">
    <location>
        <begin position="338"/>
        <end position="370"/>
    </location>
</feature>
<dbReference type="InterPro" id="IPR049326">
    <property type="entry name" value="Rhodopsin_dom_fungi"/>
</dbReference>
<reference evidence="9" key="2">
    <citation type="journal article" date="2022" name="Microb. Genom.">
        <title>A chromosome-scale genome assembly of the tomato pathogen Cladosporium fulvum reveals a compartmentalized genome architecture and the presence of a dispensable chromosome.</title>
        <authorList>
            <person name="Zaccaron A.Z."/>
            <person name="Chen L.H."/>
            <person name="Samaras A."/>
            <person name="Stergiopoulos I."/>
        </authorList>
    </citation>
    <scope>NUCLEOTIDE SEQUENCE</scope>
    <source>
        <strain evidence="9">Race5_Kim</strain>
    </source>
</reference>
<sequence length="451" mass="50046">MYSALWKHTATTPTTHTKRQNDAMGHDVSGETILSTILILFALATLAVIGRFYTRFVLWRDGGVDDWLILTALTWALAMTICEGLQVSYGLGTGAKLLATSLDPNLRKGFWAVIWTYHLAMGFARLSVIMQCLRIFPQASHGWVKWLMWFLAAFNCINMTWAFLSSVMTCVPVQKFWLPDEVDGKCLSRVVLYMTNSALAMVLDFAVAILPIPWIRSLRLPSRQKVLLCGIFILAGFPCVLAAIRVQSLIEVTTSSGSNYTDGILAIFSCSEVYAAIICACLPSLKACWNHLRPKCIRPSHAVCKWLPCSSCEYFSAGSLSTISHRLKLWRQGRRCHTEDRDRPSVNDSRIEQQAGEPHPGQELEVRRPQRAAAKDWAKSTMQTIMEDEGPMEVQWRETGTRVPRLGVLPSMPGYSDPDSIGTATTVGVLPRAAGYSGTTFVNTAGSTERG</sequence>
<feature type="compositionally biased region" description="Basic and acidic residues" evidence="6">
    <location>
        <begin position="338"/>
        <end position="351"/>
    </location>
</feature>